<evidence type="ECO:0000256" key="10">
    <source>
        <dbReference type="ARBA" id="ARBA00022833"/>
    </source>
</evidence>
<accession>A0A840Z2X3</accession>
<evidence type="ECO:0000256" key="7">
    <source>
        <dbReference type="ARBA" id="ARBA00022670"/>
    </source>
</evidence>
<dbReference type="GO" id="GO:0008270">
    <property type="term" value="F:zinc ion binding"/>
    <property type="evidence" value="ECO:0007669"/>
    <property type="project" value="InterPro"/>
</dbReference>
<comment type="cofactor">
    <cofactor evidence="2">
        <name>Zn(2+)</name>
        <dbReference type="ChEBI" id="CHEBI:29105"/>
    </cofactor>
</comment>
<feature type="signal peptide" evidence="12">
    <location>
        <begin position="1"/>
        <end position="20"/>
    </location>
</feature>
<organism evidence="14 15">
    <name type="scientific">Stakelama sediminis</name>
    <dbReference type="NCBI Taxonomy" id="463200"/>
    <lineage>
        <taxon>Bacteria</taxon>
        <taxon>Pseudomonadati</taxon>
        <taxon>Pseudomonadota</taxon>
        <taxon>Alphaproteobacteria</taxon>
        <taxon>Sphingomonadales</taxon>
        <taxon>Sphingomonadaceae</taxon>
        <taxon>Stakelama</taxon>
    </lineage>
</organism>
<evidence type="ECO:0000256" key="6">
    <source>
        <dbReference type="ARBA" id="ARBA00022438"/>
    </source>
</evidence>
<keyword evidence="15" id="KW-1185">Reference proteome</keyword>
<dbReference type="GO" id="GO:0070006">
    <property type="term" value="F:metalloaminopeptidase activity"/>
    <property type="evidence" value="ECO:0007669"/>
    <property type="project" value="TreeGrafter"/>
</dbReference>
<dbReference type="EMBL" id="JACIJI010000007">
    <property type="protein sequence ID" value="MBB5720012.1"/>
    <property type="molecule type" value="Genomic_DNA"/>
</dbReference>
<dbReference type="Pfam" id="PF01433">
    <property type="entry name" value="Peptidase_M1"/>
    <property type="match status" value="1"/>
</dbReference>
<proteinExistence type="inferred from homology"/>
<keyword evidence="7" id="KW-0645">Protease</keyword>
<dbReference type="GO" id="GO:0016020">
    <property type="term" value="C:membrane"/>
    <property type="evidence" value="ECO:0007669"/>
    <property type="project" value="TreeGrafter"/>
</dbReference>
<keyword evidence="11" id="KW-0482">Metalloprotease</keyword>
<comment type="catalytic activity">
    <reaction evidence="1">
        <text>Release of an N-terminal amino acid, Xaa-|-Yaa- from a peptide, amide or arylamide. Xaa is preferably Ala, but may be most amino acids including Pro (slow action). When a terminal hydrophobic residue is followed by a prolyl residue, the two may be released as an intact Xaa-Pro dipeptide.</text>
        <dbReference type="EC" id="3.4.11.2"/>
    </reaction>
</comment>
<dbReference type="GO" id="GO:0005737">
    <property type="term" value="C:cytoplasm"/>
    <property type="evidence" value="ECO:0007669"/>
    <property type="project" value="TreeGrafter"/>
</dbReference>
<evidence type="ECO:0000256" key="12">
    <source>
        <dbReference type="SAM" id="SignalP"/>
    </source>
</evidence>
<evidence type="ECO:0000256" key="8">
    <source>
        <dbReference type="ARBA" id="ARBA00022723"/>
    </source>
</evidence>
<dbReference type="GO" id="GO:0043171">
    <property type="term" value="P:peptide catabolic process"/>
    <property type="evidence" value="ECO:0007669"/>
    <property type="project" value="TreeGrafter"/>
</dbReference>
<evidence type="ECO:0000256" key="3">
    <source>
        <dbReference type="ARBA" id="ARBA00010136"/>
    </source>
</evidence>
<name>A0A840Z2X3_9SPHN</name>
<dbReference type="PANTHER" id="PTHR11533">
    <property type="entry name" value="PROTEASE M1 ZINC METALLOPROTEASE"/>
    <property type="match status" value="1"/>
</dbReference>
<evidence type="ECO:0000256" key="5">
    <source>
        <dbReference type="ARBA" id="ARBA00015611"/>
    </source>
</evidence>
<dbReference type="Gene3D" id="1.10.390.10">
    <property type="entry name" value="Neutral Protease Domain 2"/>
    <property type="match status" value="1"/>
</dbReference>
<keyword evidence="8" id="KW-0479">Metal-binding</keyword>
<comment type="caution">
    <text evidence="14">The sequence shown here is derived from an EMBL/GenBank/DDBJ whole genome shotgun (WGS) entry which is preliminary data.</text>
</comment>
<dbReference type="RefSeq" id="WP_184005459.1">
    <property type="nucleotide sequence ID" value="NZ_BAABIF010000011.1"/>
</dbReference>
<dbReference type="CDD" id="cd09603">
    <property type="entry name" value="M1_APN_like"/>
    <property type="match status" value="1"/>
</dbReference>
<keyword evidence="12" id="KW-0732">Signal</keyword>
<dbReference type="GO" id="GO:0016285">
    <property type="term" value="F:alanyl aminopeptidase activity"/>
    <property type="evidence" value="ECO:0007669"/>
    <property type="project" value="UniProtKB-EC"/>
</dbReference>
<dbReference type="Proteomes" id="UP000554342">
    <property type="component" value="Unassembled WGS sequence"/>
</dbReference>
<evidence type="ECO:0000256" key="2">
    <source>
        <dbReference type="ARBA" id="ARBA00001947"/>
    </source>
</evidence>
<evidence type="ECO:0000256" key="9">
    <source>
        <dbReference type="ARBA" id="ARBA00022801"/>
    </source>
</evidence>
<gene>
    <name evidence="14" type="ORF">FHR23_002971</name>
</gene>
<evidence type="ECO:0000313" key="14">
    <source>
        <dbReference type="EMBL" id="MBB5720012.1"/>
    </source>
</evidence>
<dbReference type="InterPro" id="IPR014782">
    <property type="entry name" value="Peptidase_M1_dom"/>
</dbReference>
<protein>
    <recommendedName>
        <fullName evidence="5">Aminopeptidase N</fullName>
        <ecNumber evidence="4">3.4.11.2</ecNumber>
    </recommendedName>
</protein>
<feature type="chain" id="PRO_5032353182" description="Aminopeptidase N" evidence="12">
    <location>
        <begin position="21"/>
        <end position="440"/>
    </location>
</feature>
<evidence type="ECO:0000256" key="4">
    <source>
        <dbReference type="ARBA" id="ARBA00012564"/>
    </source>
</evidence>
<dbReference type="InterPro" id="IPR042097">
    <property type="entry name" value="Aminopeptidase_N-like_N_sf"/>
</dbReference>
<dbReference type="EC" id="3.4.11.2" evidence="4"/>
<evidence type="ECO:0000259" key="13">
    <source>
        <dbReference type="Pfam" id="PF01433"/>
    </source>
</evidence>
<dbReference type="AlphaFoldDB" id="A0A840Z2X3"/>
<evidence type="ECO:0000256" key="1">
    <source>
        <dbReference type="ARBA" id="ARBA00000098"/>
    </source>
</evidence>
<keyword evidence="10" id="KW-0862">Zinc</keyword>
<evidence type="ECO:0000313" key="15">
    <source>
        <dbReference type="Proteomes" id="UP000554342"/>
    </source>
</evidence>
<reference evidence="14 15" key="1">
    <citation type="submission" date="2020-08" db="EMBL/GenBank/DDBJ databases">
        <title>Genomic Encyclopedia of Type Strains, Phase IV (KMG-IV): sequencing the most valuable type-strain genomes for metagenomic binning, comparative biology and taxonomic classification.</title>
        <authorList>
            <person name="Goeker M."/>
        </authorList>
    </citation>
    <scope>NUCLEOTIDE SEQUENCE [LARGE SCALE GENOMIC DNA]</scope>
    <source>
        <strain evidence="14 15">DSM 27203</strain>
    </source>
</reference>
<dbReference type="SUPFAM" id="SSF55486">
    <property type="entry name" value="Metalloproteases ('zincins'), catalytic domain"/>
    <property type="match status" value="1"/>
</dbReference>
<comment type="similarity">
    <text evidence="3">Belongs to the peptidase M1 family.</text>
</comment>
<dbReference type="Gene3D" id="2.60.40.1730">
    <property type="entry name" value="tricorn interacting facor f3 domain"/>
    <property type="match status" value="1"/>
</dbReference>
<dbReference type="PANTHER" id="PTHR11533:SF174">
    <property type="entry name" value="PUROMYCIN-SENSITIVE AMINOPEPTIDASE-RELATED"/>
    <property type="match status" value="1"/>
</dbReference>
<dbReference type="SUPFAM" id="SSF63737">
    <property type="entry name" value="Leukotriene A4 hydrolase N-terminal domain"/>
    <property type="match status" value="1"/>
</dbReference>
<sequence length="440" mass="48780">MISRYLRPAALLALSPLIIADHPVSPDTGYDILSYAVTLAPDAADKSVHGRETIHLRVDSPNLKKLIFSANALHIHHSMLNNSPVEFSSDSNGLSFLPRSLLHKGETVRLSFDFDGTPKRGIHAIPGGLYSSYFACDWMVCLQNSPGDKALLRLDLVIPAGLQSLGPGKRVGRKTLPDGRVSVRWQTRRPYSPYLYGFAFGSFVQQNASKGNGREVYLDATGGHADLKKLFAQTPAIVSFLSRKAGVSLPAGNYSQLLVPGYEAQEATTYSLIGEKALARDLTHPDEQWIIVHELSHQWWGNLVTCATWRDLWLNEGFATFMTAAWKEHRYGKAAYEAELDVARSRLAKARAAGFDKPLSWGGAYPSIGIRRAVQYSKGALFLDHLRQLMGDNAFWRGIRHYTRDHAGGTVTSADFQNAMQHATKRDLSVAFNQWVYGRP</sequence>
<dbReference type="GO" id="GO:0006508">
    <property type="term" value="P:proteolysis"/>
    <property type="evidence" value="ECO:0007669"/>
    <property type="project" value="UniProtKB-KW"/>
</dbReference>
<dbReference type="GO" id="GO:0042277">
    <property type="term" value="F:peptide binding"/>
    <property type="evidence" value="ECO:0007669"/>
    <property type="project" value="TreeGrafter"/>
</dbReference>
<evidence type="ECO:0000256" key="11">
    <source>
        <dbReference type="ARBA" id="ARBA00023049"/>
    </source>
</evidence>
<dbReference type="PRINTS" id="PR00756">
    <property type="entry name" value="ALADIPTASE"/>
</dbReference>
<feature type="domain" description="Peptidase M1 membrane alanine aminopeptidase" evidence="13">
    <location>
        <begin position="236"/>
        <end position="435"/>
    </location>
</feature>
<dbReference type="InterPro" id="IPR050344">
    <property type="entry name" value="Peptidase_M1_aminopeptidases"/>
</dbReference>
<dbReference type="InterPro" id="IPR001930">
    <property type="entry name" value="Peptidase_M1"/>
</dbReference>
<dbReference type="GO" id="GO:0005615">
    <property type="term" value="C:extracellular space"/>
    <property type="evidence" value="ECO:0007669"/>
    <property type="project" value="TreeGrafter"/>
</dbReference>
<keyword evidence="6 14" id="KW-0031">Aminopeptidase</keyword>
<keyword evidence="9" id="KW-0378">Hydrolase</keyword>
<dbReference type="InterPro" id="IPR027268">
    <property type="entry name" value="Peptidase_M4/M1_CTD_sf"/>
</dbReference>